<proteinExistence type="predicted"/>
<sequence length="76" mass="8029">MSRSHGPARDPDPTEAFGGTAPMEVDQRPGVEQAADEDRPEAMLGAGSAAMPPRGMEDVPTARVADMVRGQREPGR</sequence>
<accession>A0ABX1JQE7</accession>
<dbReference type="Proteomes" id="UP000523795">
    <property type="component" value="Unassembled WGS sequence"/>
</dbReference>
<evidence type="ECO:0000313" key="3">
    <source>
        <dbReference type="Proteomes" id="UP000523795"/>
    </source>
</evidence>
<comment type="caution">
    <text evidence="2">The sequence shown here is derived from an EMBL/GenBank/DDBJ whole genome shotgun (WGS) entry which is preliminary data.</text>
</comment>
<reference evidence="2 3" key="1">
    <citation type="submission" date="2020-04" db="EMBL/GenBank/DDBJ databases">
        <authorList>
            <person name="Liu S."/>
        </authorList>
    </citation>
    <scope>NUCLEOTIDE SEQUENCE [LARGE SCALE GENOMIC DNA]</scope>
    <source>
        <strain evidence="2 3">CGMCC 1.15091</strain>
    </source>
</reference>
<keyword evidence="3" id="KW-1185">Reference proteome</keyword>
<name>A0ABX1JQE7_9MICC</name>
<protein>
    <submittedName>
        <fullName evidence="2">Uncharacterized protein</fullName>
    </submittedName>
</protein>
<organism evidence="2 3">
    <name type="scientific">Arthrobacter deserti</name>
    <dbReference type="NCBI Taxonomy" id="1742687"/>
    <lineage>
        <taxon>Bacteria</taxon>
        <taxon>Bacillati</taxon>
        <taxon>Actinomycetota</taxon>
        <taxon>Actinomycetes</taxon>
        <taxon>Micrococcales</taxon>
        <taxon>Micrococcaceae</taxon>
        <taxon>Arthrobacter</taxon>
    </lineage>
</organism>
<dbReference type="EMBL" id="JAAZSR010000139">
    <property type="protein sequence ID" value="NKX50880.1"/>
    <property type="molecule type" value="Genomic_DNA"/>
</dbReference>
<evidence type="ECO:0000256" key="1">
    <source>
        <dbReference type="SAM" id="MobiDB-lite"/>
    </source>
</evidence>
<feature type="region of interest" description="Disordered" evidence="1">
    <location>
        <begin position="1"/>
        <end position="76"/>
    </location>
</feature>
<evidence type="ECO:0000313" key="2">
    <source>
        <dbReference type="EMBL" id="NKX50880.1"/>
    </source>
</evidence>
<gene>
    <name evidence="2" type="ORF">HER39_09935</name>
</gene>